<dbReference type="Gene3D" id="3.40.50.720">
    <property type="entry name" value="NAD(P)-binding Rossmann-like Domain"/>
    <property type="match status" value="1"/>
</dbReference>
<feature type="domain" description="NAD-dependent epimerase/dehydratase" evidence="1">
    <location>
        <begin position="6"/>
        <end position="82"/>
    </location>
</feature>
<comment type="caution">
    <text evidence="2">The sequence shown here is derived from an EMBL/GenBank/DDBJ whole genome shotgun (WGS) entry which is preliminary data.</text>
</comment>
<gene>
    <name evidence="2" type="ORF">Ahu01nite_073400</name>
</gene>
<dbReference type="SUPFAM" id="SSF51735">
    <property type="entry name" value="NAD(P)-binding Rossmann-fold domains"/>
    <property type="match status" value="1"/>
</dbReference>
<dbReference type="InterPro" id="IPR001509">
    <property type="entry name" value="Epimerase_deHydtase"/>
</dbReference>
<dbReference type="CDD" id="cd05262">
    <property type="entry name" value="SDR_a7"/>
    <property type="match status" value="1"/>
</dbReference>
<dbReference type="EMBL" id="BOMN01000106">
    <property type="protein sequence ID" value="GIE24238.1"/>
    <property type="molecule type" value="Genomic_DNA"/>
</dbReference>
<dbReference type="Proteomes" id="UP000603200">
    <property type="component" value="Unassembled WGS sequence"/>
</dbReference>
<evidence type="ECO:0000259" key="1">
    <source>
        <dbReference type="Pfam" id="PF01370"/>
    </source>
</evidence>
<accession>A0ABQ4A076</accession>
<evidence type="ECO:0000313" key="2">
    <source>
        <dbReference type="EMBL" id="GIE24238.1"/>
    </source>
</evidence>
<evidence type="ECO:0000313" key="3">
    <source>
        <dbReference type="Proteomes" id="UP000603200"/>
    </source>
</evidence>
<reference evidence="2 3" key="1">
    <citation type="submission" date="2021-01" db="EMBL/GenBank/DDBJ databases">
        <title>Whole genome shotgun sequence of Actinoplanes humidus NBRC 14915.</title>
        <authorList>
            <person name="Komaki H."/>
            <person name="Tamura T."/>
        </authorList>
    </citation>
    <scope>NUCLEOTIDE SEQUENCE [LARGE SCALE GENOMIC DNA]</scope>
    <source>
        <strain evidence="2 3">NBRC 14915</strain>
    </source>
</reference>
<dbReference type="InterPro" id="IPR036291">
    <property type="entry name" value="NAD(P)-bd_dom_sf"/>
</dbReference>
<sequence>MLTMRIFVTGATGYIGSAVTRELLTAGHDILALARTEPAAEALTLPGVEVHRGSLEDRDSLRAGAMKADGVVHAAFASITGGSDRAASARAEYRAVEAIGGALKGTGKPLVVASGTLALPPGRLGTELDAADPGSIAAAVGLEPSRMLRVRIPNELAVLGLGAHGVRSSVVRLAPTVHGEGDRKGFAATLIATARARGVSAYVGDGGNHWPAVHRLDAARLFRLAVESAPAGSRLHAVGEEGVPFREIAEAIGRHLGLPATSIPAAAAGDHFGYLATLVTIDNLASSDLTQQSLHWQPTHPTLTEDIAAGRYEL</sequence>
<protein>
    <submittedName>
        <fullName evidence="2">Oxidoreductase</fullName>
    </submittedName>
</protein>
<organism evidence="2 3">
    <name type="scientific">Winogradskya humida</name>
    <dbReference type="NCBI Taxonomy" id="113566"/>
    <lineage>
        <taxon>Bacteria</taxon>
        <taxon>Bacillati</taxon>
        <taxon>Actinomycetota</taxon>
        <taxon>Actinomycetes</taxon>
        <taxon>Micromonosporales</taxon>
        <taxon>Micromonosporaceae</taxon>
        <taxon>Winogradskya</taxon>
    </lineage>
</organism>
<dbReference type="InterPro" id="IPR051783">
    <property type="entry name" value="NAD(P)-dependent_oxidoreduct"/>
</dbReference>
<dbReference type="Pfam" id="PF01370">
    <property type="entry name" value="Epimerase"/>
    <property type="match status" value="1"/>
</dbReference>
<name>A0ABQ4A076_9ACTN</name>
<keyword evidence="3" id="KW-1185">Reference proteome</keyword>
<dbReference type="PANTHER" id="PTHR48079:SF6">
    <property type="entry name" value="NAD(P)-BINDING DOMAIN-CONTAINING PROTEIN-RELATED"/>
    <property type="match status" value="1"/>
</dbReference>
<proteinExistence type="predicted"/>
<dbReference type="PANTHER" id="PTHR48079">
    <property type="entry name" value="PROTEIN YEEZ"/>
    <property type="match status" value="1"/>
</dbReference>